<protein>
    <submittedName>
        <fullName evidence="1">Uncharacterized protein</fullName>
    </submittedName>
</protein>
<dbReference type="EMBL" id="MTYJ01000041">
    <property type="protein sequence ID" value="OQV19225.1"/>
    <property type="molecule type" value="Genomic_DNA"/>
</dbReference>
<organism evidence="1 2">
    <name type="scientific">Hypsibius exemplaris</name>
    <name type="common">Freshwater tardigrade</name>
    <dbReference type="NCBI Taxonomy" id="2072580"/>
    <lineage>
        <taxon>Eukaryota</taxon>
        <taxon>Metazoa</taxon>
        <taxon>Ecdysozoa</taxon>
        <taxon>Tardigrada</taxon>
        <taxon>Eutardigrada</taxon>
        <taxon>Parachela</taxon>
        <taxon>Hypsibioidea</taxon>
        <taxon>Hypsibiidae</taxon>
        <taxon>Hypsibius</taxon>
    </lineage>
</organism>
<gene>
    <name evidence="1" type="ORF">BV898_20147</name>
</gene>
<sequence>MVHLKSALPMVTAACPRESDRAVTSRMSQRLFFLVTIRFSSSNHFPVIRTIFSISREGDVEDSQVFSHFRNSSGIAFQLQQQWKEKASHPVLQPHNDPSLIGLPLGKLVCIRAVMAGIFGRAVEPGDCPAFFINRIIPLVKNCTAVEFDLLADQLGEDQLLGCLELEDGGITQK</sequence>
<keyword evidence="2" id="KW-1185">Reference proteome</keyword>
<comment type="caution">
    <text evidence="1">The sequence shown here is derived from an EMBL/GenBank/DDBJ whole genome shotgun (WGS) entry which is preliminary data.</text>
</comment>
<feature type="non-terminal residue" evidence="1">
    <location>
        <position position="1"/>
    </location>
</feature>
<name>A0A1W0WVK0_HYPEX</name>
<reference evidence="2" key="1">
    <citation type="submission" date="2017-01" db="EMBL/GenBank/DDBJ databases">
        <title>Comparative genomics of anhydrobiosis in the tardigrade Hypsibius dujardini.</title>
        <authorList>
            <person name="Yoshida Y."/>
            <person name="Koutsovoulos G."/>
            <person name="Laetsch D."/>
            <person name="Stevens L."/>
            <person name="Kumar S."/>
            <person name="Horikawa D."/>
            <person name="Ishino K."/>
            <person name="Komine S."/>
            <person name="Tomita M."/>
            <person name="Blaxter M."/>
            <person name="Arakawa K."/>
        </authorList>
    </citation>
    <scope>NUCLEOTIDE SEQUENCE [LARGE SCALE GENOMIC DNA]</scope>
    <source>
        <strain evidence="2">Z151</strain>
    </source>
</reference>
<dbReference type="Proteomes" id="UP000192578">
    <property type="component" value="Unassembled WGS sequence"/>
</dbReference>
<accession>A0A1W0WVK0</accession>
<evidence type="ECO:0000313" key="2">
    <source>
        <dbReference type="Proteomes" id="UP000192578"/>
    </source>
</evidence>
<proteinExistence type="predicted"/>
<dbReference type="AlphaFoldDB" id="A0A1W0WVK0"/>
<evidence type="ECO:0000313" key="1">
    <source>
        <dbReference type="EMBL" id="OQV19225.1"/>
    </source>
</evidence>